<evidence type="ECO:0000313" key="2">
    <source>
        <dbReference type="Proteomes" id="UP000092445"/>
    </source>
</evidence>
<dbReference type="AlphaFoldDB" id="A0A1A9ZCH3"/>
<dbReference type="EnsemblMetazoa" id="GPAI010517-RA">
    <property type="protein sequence ID" value="GPAI010517-PA"/>
    <property type="gene ID" value="GPAI010517"/>
</dbReference>
<dbReference type="VEuPathDB" id="VectorBase:GPAI010517"/>
<reference evidence="2" key="1">
    <citation type="submission" date="2014-03" db="EMBL/GenBank/DDBJ databases">
        <authorList>
            <person name="Aksoy S."/>
            <person name="Warren W."/>
            <person name="Wilson R.K."/>
        </authorList>
    </citation>
    <scope>NUCLEOTIDE SEQUENCE [LARGE SCALE GENOMIC DNA]</scope>
    <source>
        <strain evidence="2">IAEA</strain>
    </source>
</reference>
<dbReference type="Proteomes" id="UP000092445">
    <property type="component" value="Unassembled WGS sequence"/>
</dbReference>
<reference evidence="1" key="2">
    <citation type="submission" date="2020-05" db="UniProtKB">
        <authorList>
            <consortium name="EnsemblMetazoa"/>
        </authorList>
    </citation>
    <scope>IDENTIFICATION</scope>
    <source>
        <strain evidence="1">IAEA</strain>
    </source>
</reference>
<evidence type="ECO:0000313" key="1">
    <source>
        <dbReference type="EnsemblMetazoa" id="GPAI010517-PA"/>
    </source>
</evidence>
<proteinExistence type="predicted"/>
<name>A0A1A9ZCH3_GLOPL</name>
<accession>A0A1A9ZCH3</accession>
<protein>
    <submittedName>
        <fullName evidence="1">Uncharacterized protein</fullName>
    </submittedName>
</protein>
<sequence length="107" mass="12507">MKRRARSARAERLYYAISITQKTWYKWFSFQNSSALSMLLCHMSVLLTISKRYVAEAIGYLHRIRDTSCLMVSINLESISLEISYDREVYLVYLTACQSSVSAKQKY</sequence>
<organism evidence="1 2">
    <name type="scientific">Glossina pallidipes</name>
    <name type="common">Tsetse fly</name>
    <dbReference type="NCBI Taxonomy" id="7398"/>
    <lineage>
        <taxon>Eukaryota</taxon>
        <taxon>Metazoa</taxon>
        <taxon>Ecdysozoa</taxon>
        <taxon>Arthropoda</taxon>
        <taxon>Hexapoda</taxon>
        <taxon>Insecta</taxon>
        <taxon>Pterygota</taxon>
        <taxon>Neoptera</taxon>
        <taxon>Endopterygota</taxon>
        <taxon>Diptera</taxon>
        <taxon>Brachycera</taxon>
        <taxon>Muscomorpha</taxon>
        <taxon>Hippoboscoidea</taxon>
        <taxon>Glossinidae</taxon>
        <taxon>Glossina</taxon>
    </lineage>
</organism>
<keyword evidence="2" id="KW-1185">Reference proteome</keyword>